<keyword evidence="2" id="KW-0472">Membrane</keyword>
<accession>A0AAW0GVX4</accession>
<reference evidence="3 4" key="1">
    <citation type="submission" date="2022-09" db="EMBL/GenBank/DDBJ databases">
        <authorList>
            <person name="Palmer J.M."/>
        </authorList>
    </citation>
    <scope>NUCLEOTIDE SEQUENCE [LARGE SCALE GENOMIC DNA]</scope>
    <source>
        <strain evidence="3 4">DSM 7382</strain>
    </source>
</reference>
<proteinExistence type="predicted"/>
<keyword evidence="2" id="KW-0812">Transmembrane</keyword>
<feature type="compositionally biased region" description="Low complexity" evidence="1">
    <location>
        <begin position="203"/>
        <end position="222"/>
    </location>
</feature>
<evidence type="ECO:0000313" key="4">
    <source>
        <dbReference type="Proteomes" id="UP001385951"/>
    </source>
</evidence>
<keyword evidence="4" id="KW-1185">Reference proteome</keyword>
<sequence length="289" mass="32616">MNPGPTFLKLRTIAFSCIILINFAWVVLLFVELFLRWDISQPTQRNLVLIIAIVNALTAIMLLVLIIVKFRFWLDAGRLFFLLLAHIGPAAGFATYVAKQPCPQDGTDEESVCEMLNVYIVIASWVVPLLLIIYSLILGIVAYRHRNDSPEKEDVFEKKSKPDEESNMTPRQFTLPMMPPPASPFPYRDRRSFSSHRASTHPSTFGTSSRTTHTSRTSQMSRPTSHSQRHLSIVPTAAMPPVRQVPQPTTPTERHRSRTLSIPPIPESPPKSPGGRLSKPVPQWTWEAI</sequence>
<name>A0AAW0GVX4_9APHY</name>
<gene>
    <name evidence="3" type="ORF">QCA50_003224</name>
</gene>
<feature type="transmembrane region" description="Helical" evidence="2">
    <location>
        <begin position="47"/>
        <end position="67"/>
    </location>
</feature>
<protein>
    <submittedName>
        <fullName evidence="3">Uncharacterized protein</fullName>
    </submittedName>
</protein>
<keyword evidence="2" id="KW-1133">Transmembrane helix</keyword>
<feature type="transmembrane region" description="Helical" evidence="2">
    <location>
        <begin position="79"/>
        <end position="98"/>
    </location>
</feature>
<feature type="compositionally biased region" description="Pro residues" evidence="1">
    <location>
        <begin position="263"/>
        <end position="272"/>
    </location>
</feature>
<comment type="caution">
    <text evidence="3">The sequence shown here is derived from an EMBL/GenBank/DDBJ whole genome shotgun (WGS) entry which is preliminary data.</text>
</comment>
<organism evidence="3 4">
    <name type="scientific">Cerrena zonata</name>
    <dbReference type="NCBI Taxonomy" id="2478898"/>
    <lineage>
        <taxon>Eukaryota</taxon>
        <taxon>Fungi</taxon>
        <taxon>Dikarya</taxon>
        <taxon>Basidiomycota</taxon>
        <taxon>Agaricomycotina</taxon>
        <taxon>Agaricomycetes</taxon>
        <taxon>Polyporales</taxon>
        <taxon>Cerrenaceae</taxon>
        <taxon>Cerrena</taxon>
    </lineage>
</organism>
<dbReference type="EMBL" id="JASBNA010000003">
    <property type="protein sequence ID" value="KAK7693655.1"/>
    <property type="molecule type" value="Genomic_DNA"/>
</dbReference>
<feature type="transmembrane region" description="Helical" evidence="2">
    <location>
        <begin position="12"/>
        <end position="35"/>
    </location>
</feature>
<dbReference type="Proteomes" id="UP001385951">
    <property type="component" value="Unassembled WGS sequence"/>
</dbReference>
<evidence type="ECO:0000313" key="3">
    <source>
        <dbReference type="EMBL" id="KAK7693655.1"/>
    </source>
</evidence>
<feature type="transmembrane region" description="Helical" evidence="2">
    <location>
        <begin position="118"/>
        <end position="143"/>
    </location>
</feature>
<feature type="compositionally biased region" description="Basic and acidic residues" evidence="1">
    <location>
        <begin position="151"/>
        <end position="164"/>
    </location>
</feature>
<feature type="region of interest" description="Disordered" evidence="1">
    <location>
        <begin position="151"/>
        <end position="289"/>
    </location>
</feature>
<evidence type="ECO:0000256" key="1">
    <source>
        <dbReference type="SAM" id="MobiDB-lite"/>
    </source>
</evidence>
<dbReference type="AlphaFoldDB" id="A0AAW0GVX4"/>
<evidence type="ECO:0000256" key="2">
    <source>
        <dbReference type="SAM" id="Phobius"/>
    </source>
</evidence>
<feature type="compositionally biased region" description="Low complexity" evidence="1">
    <location>
        <begin position="240"/>
        <end position="251"/>
    </location>
</feature>